<gene>
    <name evidence="4" type="ORF">HGO97_011215</name>
</gene>
<feature type="modified residue" description="4-aspartylphosphate" evidence="1">
    <location>
        <position position="66"/>
    </location>
</feature>
<dbReference type="PROSITE" id="PS50930">
    <property type="entry name" value="HTH_LYTTR"/>
    <property type="match status" value="1"/>
</dbReference>
<dbReference type="Pfam" id="PF04397">
    <property type="entry name" value="LytTR"/>
    <property type="match status" value="1"/>
</dbReference>
<protein>
    <submittedName>
        <fullName evidence="4">LytTR family DNA-binding domain-containing protein</fullName>
    </submittedName>
</protein>
<evidence type="ECO:0000313" key="4">
    <source>
        <dbReference type="EMBL" id="MBU3876380.1"/>
    </source>
</evidence>
<dbReference type="PANTHER" id="PTHR37299:SF1">
    <property type="entry name" value="STAGE 0 SPORULATION PROTEIN A HOMOLOG"/>
    <property type="match status" value="1"/>
</dbReference>
<dbReference type="SMART" id="SM00850">
    <property type="entry name" value="LytTR"/>
    <property type="match status" value="1"/>
</dbReference>
<feature type="domain" description="Response regulatory" evidence="2">
    <location>
        <begin position="9"/>
        <end position="129"/>
    </location>
</feature>
<dbReference type="PROSITE" id="PS50110">
    <property type="entry name" value="RESPONSE_REGULATORY"/>
    <property type="match status" value="1"/>
</dbReference>
<feature type="domain" description="HTH LytTR-type" evidence="3">
    <location>
        <begin position="149"/>
        <end position="238"/>
    </location>
</feature>
<keyword evidence="4" id="KW-0238">DNA-binding</keyword>
<name>A0ABS6D459_9FIRM</name>
<dbReference type="SMART" id="SM00448">
    <property type="entry name" value="REC"/>
    <property type="match status" value="1"/>
</dbReference>
<dbReference type="InterPro" id="IPR007492">
    <property type="entry name" value="LytTR_DNA-bd_dom"/>
</dbReference>
<keyword evidence="5" id="KW-1185">Reference proteome</keyword>
<keyword evidence="1" id="KW-0597">Phosphoprotein</keyword>
<dbReference type="Proteomes" id="UP000723714">
    <property type="component" value="Unassembled WGS sequence"/>
</dbReference>
<accession>A0ABS6D459</accession>
<comment type="caution">
    <text evidence="4">The sequence shown here is derived from an EMBL/GenBank/DDBJ whole genome shotgun (WGS) entry which is preliminary data.</text>
</comment>
<evidence type="ECO:0000313" key="5">
    <source>
        <dbReference type="Proteomes" id="UP000723714"/>
    </source>
</evidence>
<proteinExistence type="predicted"/>
<evidence type="ECO:0000256" key="1">
    <source>
        <dbReference type="PROSITE-ProRule" id="PRU00169"/>
    </source>
</evidence>
<dbReference type="PANTHER" id="PTHR37299">
    <property type="entry name" value="TRANSCRIPTIONAL REGULATOR-RELATED"/>
    <property type="match status" value="1"/>
</dbReference>
<dbReference type="InterPro" id="IPR046947">
    <property type="entry name" value="LytR-like"/>
</dbReference>
<evidence type="ECO:0000259" key="3">
    <source>
        <dbReference type="PROSITE" id="PS50930"/>
    </source>
</evidence>
<dbReference type="GO" id="GO:0003677">
    <property type="term" value="F:DNA binding"/>
    <property type="evidence" value="ECO:0007669"/>
    <property type="project" value="UniProtKB-KW"/>
</dbReference>
<dbReference type="Pfam" id="PF00072">
    <property type="entry name" value="Response_reg"/>
    <property type="match status" value="1"/>
</dbReference>
<organism evidence="4 5">
    <name type="scientific">Faecalicatena faecalis</name>
    <dbReference type="NCBI Taxonomy" id="2726362"/>
    <lineage>
        <taxon>Bacteria</taxon>
        <taxon>Bacillati</taxon>
        <taxon>Bacillota</taxon>
        <taxon>Clostridia</taxon>
        <taxon>Lachnospirales</taxon>
        <taxon>Lachnospiraceae</taxon>
        <taxon>Faecalicatena</taxon>
    </lineage>
</organism>
<dbReference type="InterPro" id="IPR001789">
    <property type="entry name" value="Sig_transdc_resp-reg_receiver"/>
</dbReference>
<dbReference type="RefSeq" id="WP_216241656.1">
    <property type="nucleotide sequence ID" value="NZ_JABACJ020000009.1"/>
</dbReference>
<reference evidence="4 5" key="1">
    <citation type="submission" date="2021-06" db="EMBL/GenBank/DDBJ databases">
        <title>Faecalicatena sp. nov. isolated from porcine feces.</title>
        <authorList>
            <person name="Oh B.S."/>
            <person name="Lee J.H."/>
        </authorList>
    </citation>
    <scope>NUCLEOTIDE SEQUENCE [LARGE SCALE GENOMIC DNA]</scope>
    <source>
        <strain evidence="4 5">AGMB00832</strain>
    </source>
</reference>
<dbReference type="EMBL" id="JABACJ020000009">
    <property type="protein sequence ID" value="MBU3876380.1"/>
    <property type="molecule type" value="Genomic_DNA"/>
</dbReference>
<sequence length="242" mass="28644">MGRVMQEYRLAVCEDDELVRREICRLCEEILTEERIKHIIYPYASAEELWETMTEGELQLRLLILDIEMDGMSGMELAKRLRTEENRISIIFVTGSEEYLKTGYRVQPIDYLMKPIDKERFRHALKTDWKLNQVPETVMIQSKGKTTWIKLSEILYAESENHIVTIHLVSQREEVLYTSLKEVEKVLPTYNFARSHNSFLVNLEYVETVTRSKVCLKGGQVVPTGRMYYKEFQNALVWYMNR</sequence>
<evidence type="ECO:0000259" key="2">
    <source>
        <dbReference type="PROSITE" id="PS50110"/>
    </source>
</evidence>